<sequence>MNKNNKPDQAMEGAIPEDDEPILDLTDEVVETPEASEELIDFIEEVDEPSTDDETDPGMEADPLAATVELEDDFGDDLGIDHEEDDFVDSLGMEIEEEQADEVVSEADKAMDAALPEGVAISGEQLDAALERVIRKMFYDKIDRVLVEVIEKTVTKEIDRLKSILLEEASGNDQ</sequence>
<accession>A0A8J6NWH3</accession>
<evidence type="ECO:0000313" key="2">
    <source>
        <dbReference type="EMBL" id="MBC8362749.1"/>
    </source>
</evidence>
<protein>
    <recommendedName>
        <fullName evidence="4">DUF2497 domain-containing protein</fullName>
    </recommendedName>
</protein>
<evidence type="ECO:0008006" key="4">
    <source>
        <dbReference type="Google" id="ProtNLM"/>
    </source>
</evidence>
<dbReference type="AlphaFoldDB" id="A0A8J6NWH3"/>
<gene>
    <name evidence="2" type="ORF">H8E23_15295</name>
</gene>
<organism evidence="2 3">
    <name type="scientific">Candidatus Desulfatibia profunda</name>
    <dbReference type="NCBI Taxonomy" id="2841695"/>
    <lineage>
        <taxon>Bacteria</taxon>
        <taxon>Pseudomonadati</taxon>
        <taxon>Thermodesulfobacteriota</taxon>
        <taxon>Desulfobacteria</taxon>
        <taxon>Desulfobacterales</taxon>
        <taxon>Desulfobacterales incertae sedis</taxon>
        <taxon>Candidatus Desulfatibia</taxon>
    </lineage>
</organism>
<name>A0A8J6NWH3_9BACT</name>
<proteinExistence type="predicted"/>
<comment type="caution">
    <text evidence="2">The sequence shown here is derived from an EMBL/GenBank/DDBJ whole genome shotgun (WGS) entry which is preliminary data.</text>
</comment>
<dbReference type="Proteomes" id="UP000603434">
    <property type="component" value="Unassembled WGS sequence"/>
</dbReference>
<evidence type="ECO:0000256" key="1">
    <source>
        <dbReference type="SAM" id="MobiDB-lite"/>
    </source>
</evidence>
<reference evidence="2 3" key="1">
    <citation type="submission" date="2020-08" db="EMBL/GenBank/DDBJ databases">
        <title>Bridging the membrane lipid divide: bacteria of the FCB group superphylum have the potential to synthesize archaeal ether lipids.</title>
        <authorList>
            <person name="Villanueva L."/>
            <person name="Von Meijenfeldt F.A.B."/>
            <person name="Westbye A.B."/>
            <person name="Yadav S."/>
            <person name="Hopmans E.C."/>
            <person name="Dutilh B.E."/>
            <person name="Sinninghe Damste J.S."/>
        </authorList>
    </citation>
    <scope>NUCLEOTIDE SEQUENCE [LARGE SCALE GENOMIC DNA]</scope>
    <source>
        <strain evidence="2">NIOZ-UU30</strain>
    </source>
</reference>
<dbReference type="EMBL" id="JACNJH010000215">
    <property type="protein sequence ID" value="MBC8362749.1"/>
    <property type="molecule type" value="Genomic_DNA"/>
</dbReference>
<evidence type="ECO:0000313" key="3">
    <source>
        <dbReference type="Proteomes" id="UP000603434"/>
    </source>
</evidence>
<feature type="region of interest" description="Disordered" evidence="1">
    <location>
        <begin position="1"/>
        <end position="21"/>
    </location>
</feature>